<sequence length="573" mass="64825">MRFLNIWVKIFTTVLVLNLANGQISTKPFYLTDGQNGVKSIPYRATDQCMAKTDTNNAKTYGLSFRLHSKGGQCDDGLLICYPGMLNRHADSLNFKVKGLFQIDNKKDNMVNQYCLSRMEKEGISAGQTNWRGIKLYTMPNGTQTRDTMLEASIASRPYKLGTNVSQFSIQLGGGNGFTMITVNDEKKPFIDNESNLQKQFREQFWDGAFLREHTGLWMLGLDVLPSMEQENVKLFIDRNCSCTMEAWFTQPTDSVEPKESERPTAGSNNCPIKKIDQTFPINLPGKLPSKIVINARTDVNVNNIVLELFHGDAAGKDGNLLIRFTVGTTVDLKVFLPGTASIGVVKNYRLPKGSNNLLKIYLFGYCYSISLYGNRLGGIYWPKQWWNRKEVKWIKLNGYMVLLEDPRVEYNKTSFPPVNLPKSWPIAGFREHSTFLFRVQLLNPSKGFKIIFSNMATFDEKTNQTAFVVQVVDLKRVELGVYYGGSAHPEQANRKDSSFKAGNAYEFFISVSKSFYGIRLNGENLFENYANSMPFCDIKFVRVEGDAVLLDNPEIYVPPLAKEGGQRCINQK</sequence>
<keyword evidence="4" id="KW-1185">Reference proteome</keyword>
<evidence type="ECO:0000256" key="1">
    <source>
        <dbReference type="ARBA" id="ARBA00022734"/>
    </source>
</evidence>
<evidence type="ECO:0000256" key="2">
    <source>
        <dbReference type="SAM" id="SignalP"/>
    </source>
</evidence>
<keyword evidence="1" id="KW-0430">Lectin</keyword>
<evidence type="ECO:0000313" key="5">
    <source>
        <dbReference type="WBParaSite" id="Gr19_v10_g13984.t1"/>
    </source>
</evidence>
<name>A0A914H5E4_GLORO</name>
<keyword evidence="2" id="KW-0732">Signal</keyword>
<evidence type="ECO:0000259" key="3">
    <source>
        <dbReference type="PROSITE" id="PS51304"/>
    </source>
</evidence>
<dbReference type="WBParaSite" id="Gr19_v10_g13984.t1">
    <property type="protein sequence ID" value="Gr19_v10_g13984.t1"/>
    <property type="gene ID" value="Gr19_v10_g13984"/>
</dbReference>
<dbReference type="Proteomes" id="UP000887572">
    <property type="component" value="Unplaced"/>
</dbReference>
<dbReference type="InterPro" id="IPR001079">
    <property type="entry name" value="Galectin_CRD"/>
</dbReference>
<proteinExistence type="predicted"/>
<dbReference type="Gene3D" id="2.60.120.200">
    <property type="match status" value="1"/>
</dbReference>
<dbReference type="GO" id="GO:0030246">
    <property type="term" value="F:carbohydrate binding"/>
    <property type="evidence" value="ECO:0007669"/>
    <property type="project" value="UniProtKB-KW"/>
</dbReference>
<organism evidence="4 5">
    <name type="scientific">Globodera rostochiensis</name>
    <name type="common">Golden nematode worm</name>
    <name type="synonym">Heterodera rostochiensis</name>
    <dbReference type="NCBI Taxonomy" id="31243"/>
    <lineage>
        <taxon>Eukaryota</taxon>
        <taxon>Metazoa</taxon>
        <taxon>Ecdysozoa</taxon>
        <taxon>Nematoda</taxon>
        <taxon>Chromadorea</taxon>
        <taxon>Rhabditida</taxon>
        <taxon>Tylenchina</taxon>
        <taxon>Tylenchomorpha</taxon>
        <taxon>Tylenchoidea</taxon>
        <taxon>Heteroderidae</taxon>
        <taxon>Heteroderinae</taxon>
        <taxon>Globodera</taxon>
    </lineage>
</organism>
<dbReference type="Pfam" id="PF00337">
    <property type="entry name" value="Gal-bind_lectin"/>
    <property type="match status" value="1"/>
</dbReference>
<reference evidence="5" key="1">
    <citation type="submission" date="2022-11" db="UniProtKB">
        <authorList>
            <consortium name="WormBaseParasite"/>
        </authorList>
    </citation>
    <scope>IDENTIFICATION</scope>
</reference>
<feature type="signal peptide" evidence="2">
    <location>
        <begin position="1"/>
        <end position="22"/>
    </location>
</feature>
<feature type="chain" id="PRO_5037734086" evidence="2">
    <location>
        <begin position="23"/>
        <end position="573"/>
    </location>
</feature>
<dbReference type="PROSITE" id="PS51304">
    <property type="entry name" value="GALECTIN"/>
    <property type="match status" value="1"/>
</dbReference>
<protein>
    <submittedName>
        <fullName evidence="5">Galectin domain-containing protein</fullName>
    </submittedName>
</protein>
<feature type="domain" description="Galectin" evidence="3">
    <location>
        <begin position="422"/>
        <end position="557"/>
    </location>
</feature>
<evidence type="ECO:0000313" key="4">
    <source>
        <dbReference type="Proteomes" id="UP000887572"/>
    </source>
</evidence>
<dbReference type="AlphaFoldDB" id="A0A914H5E4"/>
<accession>A0A914H5E4</accession>